<sequence length="257" mass="26739">MKIVVIGGSGLIGSNVVSRLRQNGHEVVAASPKSGVNSITREGLAEAMSGAQVVVDVANSPSWENDAVLAFFQTSTRNLLAAEAAAGVGLHLALSIVGSERSPENGYFRAKKAQEDLIKASGRPFTILRATQFFEFVGGIVESGADGDKIRLSPALFQPVASDDVAAALADLAVAPPVNGTVEVAGADAAPLDEMARQFLAAKGDRRAVIADVHARYFGSELDDQSLTPAGKARIGAIRFADWLSHASAKQVNVPAH</sequence>
<dbReference type="SUPFAM" id="SSF51735">
    <property type="entry name" value="NAD(P)-binding Rossmann-fold domains"/>
    <property type="match status" value="1"/>
</dbReference>
<dbReference type="PANTHER" id="PTHR42748">
    <property type="entry name" value="NITROGEN METABOLITE REPRESSION PROTEIN NMRA FAMILY MEMBER"/>
    <property type="match status" value="1"/>
</dbReference>
<dbReference type="Pfam" id="PF13460">
    <property type="entry name" value="NAD_binding_10"/>
    <property type="match status" value="1"/>
</dbReference>
<dbReference type="Gene3D" id="3.40.50.720">
    <property type="entry name" value="NAD(P)-binding Rossmann-like Domain"/>
    <property type="match status" value="1"/>
</dbReference>
<evidence type="ECO:0000313" key="3">
    <source>
        <dbReference type="EMBL" id="SED24061.1"/>
    </source>
</evidence>
<proteinExistence type="predicted"/>
<dbReference type="InterPro" id="IPR036291">
    <property type="entry name" value="NAD(P)-bd_dom_sf"/>
</dbReference>
<dbReference type="InterPro" id="IPR016040">
    <property type="entry name" value="NAD(P)-bd_dom"/>
</dbReference>
<reference evidence="3 4" key="1">
    <citation type="submission" date="2016-10" db="EMBL/GenBank/DDBJ databases">
        <authorList>
            <person name="de Groot N.N."/>
        </authorList>
    </citation>
    <scope>NUCLEOTIDE SEQUENCE [LARGE SCALE GENOMIC DNA]</scope>
    <source>
        <strain evidence="3 4">GAS522</strain>
    </source>
</reference>
<accession>A0A1H4Z3Y9</accession>
<dbReference type="InterPro" id="IPR051164">
    <property type="entry name" value="NmrA-like_oxidored"/>
</dbReference>
<keyword evidence="1" id="KW-0521">NADP</keyword>
<gene>
    <name evidence="3" type="ORF">SAMN05444171_3550</name>
</gene>
<dbReference type="PANTHER" id="PTHR42748:SF3">
    <property type="entry name" value="BLL4366 PROTEIN"/>
    <property type="match status" value="1"/>
</dbReference>
<dbReference type="EMBL" id="FNTI01000001">
    <property type="protein sequence ID" value="SED24061.1"/>
    <property type="molecule type" value="Genomic_DNA"/>
</dbReference>
<dbReference type="OrthoDB" id="9771302at2"/>
<dbReference type="Proteomes" id="UP000183208">
    <property type="component" value="Unassembled WGS sequence"/>
</dbReference>
<evidence type="ECO:0000259" key="2">
    <source>
        <dbReference type="Pfam" id="PF13460"/>
    </source>
</evidence>
<protein>
    <submittedName>
        <fullName evidence="3">Uncharacterized conserved protein YbjT, contains NAD(P)-binding and DUF2867 domains</fullName>
    </submittedName>
</protein>
<name>A0A1H4Z3Y9_9BRAD</name>
<dbReference type="AlphaFoldDB" id="A0A1H4Z3Y9"/>
<feature type="domain" description="NAD(P)-binding" evidence="2">
    <location>
        <begin position="7"/>
        <end position="173"/>
    </location>
</feature>
<evidence type="ECO:0000256" key="1">
    <source>
        <dbReference type="ARBA" id="ARBA00022857"/>
    </source>
</evidence>
<dbReference type="RefSeq" id="WP_074821231.1">
    <property type="nucleotide sequence ID" value="NZ_FNTI01000001.1"/>
</dbReference>
<evidence type="ECO:0000313" key="4">
    <source>
        <dbReference type="Proteomes" id="UP000183208"/>
    </source>
</evidence>
<organism evidence="3 4">
    <name type="scientific">Bradyrhizobium lablabi</name>
    <dbReference type="NCBI Taxonomy" id="722472"/>
    <lineage>
        <taxon>Bacteria</taxon>
        <taxon>Pseudomonadati</taxon>
        <taxon>Pseudomonadota</taxon>
        <taxon>Alphaproteobacteria</taxon>
        <taxon>Hyphomicrobiales</taxon>
        <taxon>Nitrobacteraceae</taxon>
        <taxon>Bradyrhizobium</taxon>
    </lineage>
</organism>